<dbReference type="GO" id="GO:0005829">
    <property type="term" value="C:cytosol"/>
    <property type="evidence" value="ECO:0007669"/>
    <property type="project" value="TreeGrafter"/>
</dbReference>
<dbReference type="GO" id="GO:0031982">
    <property type="term" value="C:vesicle"/>
    <property type="evidence" value="ECO:0007669"/>
    <property type="project" value="TreeGrafter"/>
</dbReference>
<reference evidence="1 2" key="1">
    <citation type="submission" date="2019-01" db="EMBL/GenBank/DDBJ databases">
        <authorList>
            <person name="Alioto T."/>
            <person name="Alioto T."/>
        </authorList>
    </citation>
    <scope>NUCLEOTIDE SEQUENCE [LARGE SCALE GENOMIC DNA]</scope>
</reference>
<dbReference type="Proteomes" id="UP000386466">
    <property type="component" value="Unassembled WGS sequence"/>
</dbReference>
<evidence type="ECO:0000313" key="2">
    <source>
        <dbReference type="Proteomes" id="UP000386466"/>
    </source>
</evidence>
<keyword evidence="2" id="KW-1185">Reference proteome</keyword>
<dbReference type="Pfam" id="PF10274">
    <property type="entry name" value="ParcG"/>
    <property type="match status" value="1"/>
</dbReference>
<dbReference type="GO" id="GO:0043005">
    <property type="term" value="C:neuron projection"/>
    <property type="evidence" value="ECO:0007669"/>
    <property type="project" value="TreeGrafter"/>
</dbReference>
<name>A0A485MX20_LYNPA</name>
<dbReference type="AlphaFoldDB" id="A0A485MX20"/>
<evidence type="ECO:0000313" key="1">
    <source>
        <dbReference type="EMBL" id="VFV25615.1"/>
    </source>
</evidence>
<dbReference type="GO" id="GO:0051879">
    <property type="term" value="F:Hsp90 protein binding"/>
    <property type="evidence" value="ECO:0007669"/>
    <property type="project" value="TreeGrafter"/>
</dbReference>
<dbReference type="PANTHER" id="PTHR21207">
    <property type="entry name" value="PARKIN COREGULATED GENE PROTEIN PARK2 COREGULATED"/>
    <property type="match status" value="1"/>
</dbReference>
<dbReference type="GO" id="GO:0030544">
    <property type="term" value="F:Hsp70 protein binding"/>
    <property type="evidence" value="ECO:0007669"/>
    <property type="project" value="TreeGrafter"/>
</dbReference>
<protein>
    <submittedName>
        <fullName evidence="1">Pacrg protein</fullName>
    </submittedName>
</protein>
<accession>A0A485MX20</accession>
<organism evidence="1 2">
    <name type="scientific">Lynx pardinus</name>
    <name type="common">Iberian lynx</name>
    <name type="synonym">Felis pardina</name>
    <dbReference type="NCBI Taxonomy" id="191816"/>
    <lineage>
        <taxon>Eukaryota</taxon>
        <taxon>Metazoa</taxon>
        <taxon>Chordata</taxon>
        <taxon>Craniata</taxon>
        <taxon>Vertebrata</taxon>
        <taxon>Euteleostomi</taxon>
        <taxon>Mammalia</taxon>
        <taxon>Eutheria</taxon>
        <taxon>Laurasiatheria</taxon>
        <taxon>Carnivora</taxon>
        <taxon>Feliformia</taxon>
        <taxon>Felidae</taxon>
        <taxon>Felinae</taxon>
        <taxon>Lynx</taxon>
    </lineage>
</organism>
<dbReference type="PANTHER" id="PTHR21207:SF2">
    <property type="entry name" value="PARKIN COREGULATED GENE PROTEIN"/>
    <property type="match status" value="1"/>
</dbReference>
<dbReference type="PROSITE" id="PS51257">
    <property type="entry name" value="PROKAR_LIPOPROTEIN"/>
    <property type="match status" value="1"/>
</dbReference>
<sequence length="109" mass="12183">MHRTQLAPTLVSGVSCRAFRDALSFRATGRLPVSLPSALEVDILLARGYLFISLKKLNSGDGIDYSQQKRENIGDLIQETLEVLERYGGEDAFINIKYMVPTYESCLLN</sequence>
<dbReference type="InterPro" id="IPR019399">
    <property type="entry name" value="Parkin_co-regulated_protein"/>
</dbReference>
<dbReference type="EMBL" id="CAAGRJ010007850">
    <property type="protein sequence ID" value="VFV25615.1"/>
    <property type="molecule type" value="Genomic_DNA"/>
</dbReference>
<proteinExistence type="predicted"/>
<gene>
    <name evidence="1" type="ORF">LYPA_23C020689</name>
</gene>